<sequence length="56" mass="6005">MLPAPLRRVVLYVTPLTTFLFVAAAAALALVRLCGARTPPNPPADRHAHWARPGCS</sequence>
<dbReference type="KEGG" id="stac:ABII15_14935"/>
<gene>
    <name evidence="2" type="ORF">ABII15_14935</name>
</gene>
<evidence type="ECO:0000256" key="1">
    <source>
        <dbReference type="SAM" id="Phobius"/>
    </source>
</evidence>
<evidence type="ECO:0000313" key="2">
    <source>
        <dbReference type="EMBL" id="XCJ71190.1"/>
    </source>
</evidence>
<dbReference type="EMBL" id="CP159534">
    <property type="protein sequence ID" value="XCJ71190.1"/>
    <property type="molecule type" value="Genomic_DNA"/>
</dbReference>
<organism evidence="2">
    <name type="scientific">Streptomyces tabacisoli</name>
    <dbReference type="NCBI Taxonomy" id="3156398"/>
    <lineage>
        <taxon>Bacteria</taxon>
        <taxon>Bacillati</taxon>
        <taxon>Actinomycetota</taxon>
        <taxon>Actinomycetes</taxon>
        <taxon>Kitasatosporales</taxon>
        <taxon>Streptomycetaceae</taxon>
        <taxon>Streptomyces</taxon>
    </lineage>
</organism>
<feature type="transmembrane region" description="Helical" evidence="1">
    <location>
        <begin position="12"/>
        <end position="31"/>
    </location>
</feature>
<keyword evidence="1" id="KW-0812">Transmembrane</keyword>
<keyword evidence="1" id="KW-1133">Transmembrane helix</keyword>
<keyword evidence="1" id="KW-0472">Membrane</keyword>
<accession>A0AAU8ISL1</accession>
<dbReference type="AlphaFoldDB" id="A0AAU8ISL1"/>
<dbReference type="RefSeq" id="WP_353942817.1">
    <property type="nucleotide sequence ID" value="NZ_CP159534.1"/>
</dbReference>
<protein>
    <submittedName>
        <fullName evidence="2">Uncharacterized protein</fullName>
    </submittedName>
</protein>
<proteinExistence type="predicted"/>
<reference evidence="2" key="1">
    <citation type="submission" date="2024-06" db="EMBL/GenBank/DDBJ databases">
        <title>Streptomyces sp. strain HUAS MG91 genome sequences.</title>
        <authorList>
            <person name="Mo P."/>
        </authorList>
    </citation>
    <scope>NUCLEOTIDE SEQUENCE</scope>
    <source>
        <strain evidence="2">HUAS MG91</strain>
    </source>
</reference>
<name>A0AAU8ISL1_9ACTN</name>